<feature type="non-terminal residue" evidence="2">
    <location>
        <position position="60"/>
    </location>
</feature>
<accession>A0A3G5AI45</accession>
<proteinExistence type="predicted"/>
<evidence type="ECO:0000259" key="1">
    <source>
        <dbReference type="Pfam" id="PF01553"/>
    </source>
</evidence>
<dbReference type="EMBL" id="MK072453">
    <property type="protein sequence ID" value="AYV85463.1"/>
    <property type="molecule type" value="Genomic_DNA"/>
</dbReference>
<protein>
    <recommendedName>
        <fullName evidence="1">Phospholipid/glycerol acyltransferase domain-containing protein</fullName>
    </recommendedName>
</protein>
<name>A0A3G5AI45_9VIRU</name>
<reference evidence="2" key="1">
    <citation type="submission" date="2018-10" db="EMBL/GenBank/DDBJ databases">
        <title>Hidden diversity of soil giant viruses.</title>
        <authorList>
            <person name="Schulz F."/>
            <person name="Alteio L."/>
            <person name="Goudeau D."/>
            <person name="Ryan E.M."/>
            <person name="Malmstrom R.R."/>
            <person name="Blanchard J."/>
            <person name="Woyke T."/>
        </authorList>
    </citation>
    <scope>NUCLEOTIDE SEQUENCE</scope>
    <source>
        <strain evidence="2">SAV1</strain>
    </source>
</reference>
<feature type="domain" description="Phospholipid/glycerol acyltransferase" evidence="1">
    <location>
        <begin position="6"/>
        <end position="51"/>
    </location>
</feature>
<gene>
    <name evidence="2" type="ORF">Satyrvirus17_23</name>
</gene>
<dbReference type="GO" id="GO:0016746">
    <property type="term" value="F:acyltransferase activity"/>
    <property type="evidence" value="ECO:0007669"/>
    <property type="project" value="InterPro"/>
</dbReference>
<evidence type="ECO:0000313" key="2">
    <source>
        <dbReference type="EMBL" id="AYV85463.1"/>
    </source>
</evidence>
<dbReference type="Pfam" id="PF01553">
    <property type="entry name" value="Acyltransferase"/>
    <property type="match status" value="1"/>
</dbReference>
<dbReference type="InterPro" id="IPR002123">
    <property type="entry name" value="Plipid/glycerol_acylTrfase"/>
</dbReference>
<sequence>MLITALLISNGSKVKVVAKNSLKYIPLIGYIFRFFEIIFIKRKIAEDKKILTKSAIDSCN</sequence>
<organism evidence="2">
    <name type="scientific">Satyrvirus sp</name>
    <dbReference type="NCBI Taxonomy" id="2487771"/>
    <lineage>
        <taxon>Viruses</taxon>
        <taxon>Varidnaviria</taxon>
        <taxon>Bamfordvirae</taxon>
        <taxon>Nucleocytoviricota</taxon>
        <taxon>Megaviricetes</taxon>
        <taxon>Imitervirales</taxon>
        <taxon>Mimiviridae</taxon>
        <taxon>Megamimivirinae</taxon>
    </lineage>
</organism>